<dbReference type="Pfam" id="PF13377">
    <property type="entry name" value="Peripla_BP_3"/>
    <property type="match status" value="1"/>
</dbReference>
<evidence type="ECO:0000259" key="4">
    <source>
        <dbReference type="PROSITE" id="PS50932"/>
    </source>
</evidence>
<keyword evidence="6" id="KW-1185">Reference proteome</keyword>
<accession>A0ABP7ZLC5</accession>
<dbReference type="EMBL" id="BAABBV010000001">
    <property type="protein sequence ID" value="GAA4162835.1"/>
    <property type="molecule type" value="Genomic_DNA"/>
</dbReference>
<dbReference type="GO" id="GO:0003677">
    <property type="term" value="F:DNA binding"/>
    <property type="evidence" value="ECO:0007669"/>
    <property type="project" value="UniProtKB-KW"/>
</dbReference>
<dbReference type="Proteomes" id="UP001415169">
    <property type="component" value="Unassembled WGS sequence"/>
</dbReference>
<reference evidence="5" key="1">
    <citation type="journal article" date="2014" name="Int. J. Syst. Evol. Microbiol.">
        <title>Complete genome of a new Firmicutes species belonging to the dominant human colonic microbiota ('Ruminococcus bicirculans') reveals two chromosomes and a selective capacity to utilize plant glucans.</title>
        <authorList>
            <consortium name="NISC Comparative Sequencing Program"/>
            <person name="Wegmann U."/>
            <person name="Louis P."/>
            <person name="Goesmann A."/>
            <person name="Henrissat B."/>
            <person name="Duncan S.H."/>
            <person name="Flint H.J."/>
        </authorList>
    </citation>
    <scope>NUCLEOTIDE SEQUENCE</scope>
    <source>
        <strain evidence="5">JCM 17590</strain>
    </source>
</reference>
<evidence type="ECO:0000256" key="2">
    <source>
        <dbReference type="ARBA" id="ARBA00023125"/>
    </source>
</evidence>
<dbReference type="SUPFAM" id="SSF47413">
    <property type="entry name" value="lambda repressor-like DNA-binding domains"/>
    <property type="match status" value="1"/>
</dbReference>
<keyword evidence="1" id="KW-0805">Transcription regulation</keyword>
<comment type="caution">
    <text evidence="5">The sequence shown here is derived from an EMBL/GenBank/DDBJ whole genome shotgun (WGS) entry which is preliminary data.</text>
</comment>
<keyword evidence="2 5" id="KW-0238">DNA-binding</keyword>
<dbReference type="PANTHER" id="PTHR30146:SF155">
    <property type="entry name" value="ALANINE RACEMASE"/>
    <property type="match status" value="1"/>
</dbReference>
<dbReference type="PROSITE" id="PS50932">
    <property type="entry name" value="HTH_LACI_2"/>
    <property type="match status" value="1"/>
</dbReference>
<dbReference type="PANTHER" id="PTHR30146">
    <property type="entry name" value="LACI-RELATED TRANSCRIPTIONAL REPRESSOR"/>
    <property type="match status" value="1"/>
</dbReference>
<name>A0ABP7ZLC5_9MICO</name>
<dbReference type="Gene3D" id="1.10.260.40">
    <property type="entry name" value="lambda repressor-like DNA-binding domains"/>
    <property type="match status" value="1"/>
</dbReference>
<dbReference type="Pfam" id="PF00356">
    <property type="entry name" value="LacI"/>
    <property type="match status" value="1"/>
</dbReference>
<evidence type="ECO:0000313" key="6">
    <source>
        <dbReference type="Proteomes" id="UP001415169"/>
    </source>
</evidence>
<dbReference type="CDD" id="cd01392">
    <property type="entry name" value="HTH_LacI"/>
    <property type="match status" value="1"/>
</dbReference>
<evidence type="ECO:0000313" key="5">
    <source>
        <dbReference type="EMBL" id="GAA4162835.1"/>
    </source>
</evidence>
<dbReference type="Gene3D" id="3.40.50.2300">
    <property type="match status" value="2"/>
</dbReference>
<dbReference type="InterPro" id="IPR000843">
    <property type="entry name" value="HTH_LacI"/>
</dbReference>
<dbReference type="SUPFAM" id="SSF53822">
    <property type="entry name" value="Periplasmic binding protein-like I"/>
    <property type="match status" value="1"/>
</dbReference>
<dbReference type="CDD" id="cd06267">
    <property type="entry name" value="PBP1_LacI_sugar_binding-like"/>
    <property type="match status" value="1"/>
</dbReference>
<evidence type="ECO:0000256" key="3">
    <source>
        <dbReference type="ARBA" id="ARBA00023163"/>
    </source>
</evidence>
<sequence>MMRKPTIDDVAREAGVSKGLVSLALNGRPGVSAAARERIDAAAAELGWRPSTNARSLAMKRAYSLGLVVRRDPSTFEADPFFAAYVAGVESVLAAHGQVLVLSVVPDHETETQTYRRLIADQRVDGFLLTDLLESDPRIELIAGLGGRAVTLGRPQGESPFPAVTRDYASGIESLLTHLAELGHRRVAHVAGDENMQHARTRLERHREVADRLGLETVVEHTDFSPEQGMDATRRLLARPDRPTAIVYANDPMAFAGIAVAHELGLDLPGELSIAGMDGSDMGRFVYPTLTTLDNDPAGWGRASTQALLDLVERGQAADVPLPPAALIVRASTTAPTATA</sequence>
<reference evidence="5" key="2">
    <citation type="submission" date="2023-12" db="EMBL/GenBank/DDBJ databases">
        <authorList>
            <person name="Sun Q."/>
            <person name="Inoue M."/>
        </authorList>
    </citation>
    <scope>NUCLEOTIDE SEQUENCE</scope>
    <source>
        <strain evidence="5">JCM 17590</strain>
    </source>
</reference>
<keyword evidence="3" id="KW-0804">Transcription</keyword>
<dbReference type="SMART" id="SM00354">
    <property type="entry name" value="HTH_LACI"/>
    <property type="match status" value="1"/>
</dbReference>
<dbReference type="InterPro" id="IPR028082">
    <property type="entry name" value="Peripla_BP_I"/>
</dbReference>
<proteinExistence type="predicted"/>
<feature type="domain" description="HTH lacI-type" evidence="4">
    <location>
        <begin position="5"/>
        <end position="59"/>
    </location>
</feature>
<protein>
    <submittedName>
        <fullName evidence="5">LacI family DNA-binding transcriptional regulator</fullName>
    </submittedName>
</protein>
<organism evidence="5 6">
    <name type="scientific">Gryllotalpicola daejeonensis</name>
    <dbReference type="NCBI Taxonomy" id="993087"/>
    <lineage>
        <taxon>Bacteria</taxon>
        <taxon>Bacillati</taxon>
        <taxon>Actinomycetota</taxon>
        <taxon>Actinomycetes</taxon>
        <taxon>Micrococcales</taxon>
        <taxon>Microbacteriaceae</taxon>
        <taxon>Gryllotalpicola</taxon>
    </lineage>
</organism>
<dbReference type="InterPro" id="IPR046335">
    <property type="entry name" value="LacI/GalR-like_sensor"/>
</dbReference>
<dbReference type="InterPro" id="IPR010982">
    <property type="entry name" value="Lambda_DNA-bd_dom_sf"/>
</dbReference>
<gene>
    <name evidence="5" type="ORF">GCM10022286_22340</name>
</gene>
<evidence type="ECO:0000256" key="1">
    <source>
        <dbReference type="ARBA" id="ARBA00023015"/>
    </source>
</evidence>